<comment type="similarity">
    <text evidence="10">Belongs to the ApbE family.</text>
</comment>
<dbReference type="Proteomes" id="UP000315908">
    <property type="component" value="Unassembled WGS sequence"/>
</dbReference>
<reference evidence="13 14" key="1">
    <citation type="journal article" date="2015" name="Stand. Genomic Sci.">
        <title>Genomic Encyclopedia of Bacterial and Archaeal Type Strains, Phase III: the genomes of soil and plant-associated and newly described type strains.</title>
        <authorList>
            <person name="Whitman W.B."/>
            <person name="Woyke T."/>
            <person name="Klenk H.P."/>
            <person name="Zhou Y."/>
            <person name="Lilburn T.G."/>
            <person name="Beck B.J."/>
            <person name="De Vos P."/>
            <person name="Vandamme P."/>
            <person name="Eisen J.A."/>
            <person name="Garrity G."/>
            <person name="Hugenholtz P."/>
            <person name="Kyrpides N.C."/>
        </authorList>
    </citation>
    <scope>NUCLEOTIDE SEQUENCE [LARGE SCALE GENOMIC DNA]</scope>
    <source>
        <strain evidence="13 14">CGMCC 1.6855</strain>
    </source>
</reference>
<keyword evidence="7 10" id="KW-0460">Magnesium</keyword>
<evidence type="ECO:0000256" key="3">
    <source>
        <dbReference type="ARBA" id="ARBA00022630"/>
    </source>
</evidence>
<evidence type="ECO:0000256" key="1">
    <source>
        <dbReference type="ARBA" id="ARBA00011955"/>
    </source>
</evidence>
<comment type="cofactor">
    <cofactor evidence="11">
        <name>Mg(2+)</name>
        <dbReference type="ChEBI" id="CHEBI:18420"/>
    </cofactor>
    <cofactor evidence="11">
        <name>Mn(2+)</name>
        <dbReference type="ChEBI" id="CHEBI:29035"/>
    </cofactor>
    <text evidence="11">Magnesium. Can also use manganese.</text>
</comment>
<keyword evidence="6 10" id="KW-0274">FAD</keyword>
<proteinExistence type="inferred from homology"/>
<dbReference type="EMBL" id="VLKR01000033">
    <property type="protein sequence ID" value="TWI16145.1"/>
    <property type="molecule type" value="Genomic_DNA"/>
</dbReference>
<dbReference type="InterPro" id="IPR024932">
    <property type="entry name" value="ApbE"/>
</dbReference>
<dbReference type="OrthoDB" id="9778595at2"/>
<evidence type="ECO:0000256" key="10">
    <source>
        <dbReference type="PIRNR" id="PIRNR006268"/>
    </source>
</evidence>
<evidence type="ECO:0000256" key="6">
    <source>
        <dbReference type="ARBA" id="ARBA00022827"/>
    </source>
</evidence>
<dbReference type="InterPro" id="IPR003374">
    <property type="entry name" value="ApbE-like_sf"/>
</dbReference>
<dbReference type="Gene3D" id="3.10.520.10">
    <property type="entry name" value="ApbE-like domains"/>
    <property type="match status" value="1"/>
</dbReference>
<organism evidence="13 14">
    <name type="scientific">Sphingobacterium siyangense</name>
    <dbReference type="NCBI Taxonomy" id="459529"/>
    <lineage>
        <taxon>Bacteria</taxon>
        <taxon>Pseudomonadati</taxon>
        <taxon>Bacteroidota</taxon>
        <taxon>Sphingobacteriia</taxon>
        <taxon>Sphingobacteriales</taxon>
        <taxon>Sphingobacteriaceae</taxon>
        <taxon>Sphingobacterium</taxon>
    </lineage>
</organism>
<dbReference type="SUPFAM" id="SSF143631">
    <property type="entry name" value="ApbE-like"/>
    <property type="match status" value="1"/>
</dbReference>
<evidence type="ECO:0000256" key="8">
    <source>
        <dbReference type="ARBA" id="ARBA00031306"/>
    </source>
</evidence>
<feature type="chain" id="PRO_5039891267" description="FAD:protein FMN transferase" evidence="12">
    <location>
        <begin position="19"/>
        <end position="319"/>
    </location>
</feature>
<sequence length="319" mass="35327">MRFILLLVFLLLHSLCDAQVVTKRTATLMGCKFDFTVVGNDSLSNEINIDTVVAEVLRIENLISEWKSTSEISDVNRNAGIKPTKVSKEVFELTARAIRYSKMSQGAFDISFASIDKVWRFDGSMSELPTPELIKKSVEKIGYQNIILDSLQSTIFLKIEGMKIGFGSIGKGYAADKGKDIMVRRGVKAGIVNASGDMCVWGKQPNGRDWIIGIANPFKTDEVIKRIVIKDQAVTTSGSYQNFIMIGEKRYSHIIDPKTGYPVSELCSVTVVGPNAEIANAFSTSLMVLGKKKGLELIEKYPDYKCFMVTDGGETIYSR</sequence>
<evidence type="ECO:0000256" key="12">
    <source>
        <dbReference type="SAM" id="SignalP"/>
    </source>
</evidence>
<dbReference type="GO" id="GO:0046872">
    <property type="term" value="F:metal ion binding"/>
    <property type="evidence" value="ECO:0007669"/>
    <property type="project" value="UniProtKB-UniRule"/>
</dbReference>
<feature type="binding site" evidence="11">
    <location>
        <position position="284"/>
    </location>
    <ligand>
        <name>Mg(2+)</name>
        <dbReference type="ChEBI" id="CHEBI:18420"/>
    </ligand>
</feature>
<evidence type="ECO:0000256" key="2">
    <source>
        <dbReference type="ARBA" id="ARBA00016337"/>
    </source>
</evidence>
<comment type="catalytic activity">
    <reaction evidence="9 10">
        <text>L-threonyl-[protein] + FAD = FMN-L-threonyl-[protein] + AMP + H(+)</text>
        <dbReference type="Rhea" id="RHEA:36847"/>
        <dbReference type="Rhea" id="RHEA-COMP:11060"/>
        <dbReference type="Rhea" id="RHEA-COMP:11061"/>
        <dbReference type="ChEBI" id="CHEBI:15378"/>
        <dbReference type="ChEBI" id="CHEBI:30013"/>
        <dbReference type="ChEBI" id="CHEBI:57692"/>
        <dbReference type="ChEBI" id="CHEBI:74257"/>
        <dbReference type="ChEBI" id="CHEBI:456215"/>
        <dbReference type="EC" id="2.7.1.180"/>
    </reaction>
</comment>
<evidence type="ECO:0000313" key="14">
    <source>
        <dbReference type="Proteomes" id="UP000315908"/>
    </source>
</evidence>
<evidence type="ECO:0000256" key="9">
    <source>
        <dbReference type="ARBA" id="ARBA00048540"/>
    </source>
</evidence>
<feature type="signal peptide" evidence="12">
    <location>
        <begin position="1"/>
        <end position="18"/>
    </location>
</feature>
<dbReference type="EC" id="2.7.1.180" evidence="1 10"/>
<dbReference type="PANTHER" id="PTHR30040">
    <property type="entry name" value="THIAMINE BIOSYNTHESIS LIPOPROTEIN APBE"/>
    <property type="match status" value="1"/>
</dbReference>
<gene>
    <name evidence="13" type="ORF">IQ31_04598</name>
</gene>
<dbReference type="RefSeq" id="WP_145330164.1">
    <property type="nucleotide sequence ID" value="NZ_VLKR01000033.1"/>
</dbReference>
<comment type="caution">
    <text evidence="13">The sequence shown here is derived from an EMBL/GenBank/DDBJ whole genome shotgun (WGS) entry which is preliminary data.</text>
</comment>
<dbReference type="Pfam" id="PF02424">
    <property type="entry name" value="ApbE"/>
    <property type="match status" value="1"/>
</dbReference>
<dbReference type="PANTHER" id="PTHR30040:SF2">
    <property type="entry name" value="FAD:PROTEIN FMN TRANSFERASE"/>
    <property type="match status" value="1"/>
</dbReference>
<evidence type="ECO:0000256" key="7">
    <source>
        <dbReference type="ARBA" id="ARBA00022842"/>
    </source>
</evidence>
<evidence type="ECO:0000256" key="11">
    <source>
        <dbReference type="PIRSR" id="PIRSR006268-2"/>
    </source>
</evidence>
<accession>A0A562M887</accession>
<protein>
    <recommendedName>
        <fullName evidence="2 10">FAD:protein FMN transferase</fullName>
        <ecNumber evidence="1 10">2.7.1.180</ecNumber>
    </recommendedName>
    <alternativeName>
        <fullName evidence="8 10">Flavin transferase</fullName>
    </alternativeName>
</protein>
<keyword evidence="13" id="KW-0449">Lipoprotein</keyword>
<dbReference type="GO" id="GO:0016740">
    <property type="term" value="F:transferase activity"/>
    <property type="evidence" value="ECO:0007669"/>
    <property type="project" value="UniProtKB-UniRule"/>
</dbReference>
<name>A0A562M887_9SPHI</name>
<evidence type="ECO:0000256" key="5">
    <source>
        <dbReference type="ARBA" id="ARBA00022723"/>
    </source>
</evidence>
<dbReference type="PIRSF" id="PIRSF006268">
    <property type="entry name" value="ApbE"/>
    <property type="match status" value="1"/>
</dbReference>
<dbReference type="AlphaFoldDB" id="A0A562M887"/>
<evidence type="ECO:0000313" key="13">
    <source>
        <dbReference type="EMBL" id="TWI16145.1"/>
    </source>
</evidence>
<keyword evidence="5 10" id="KW-0479">Metal-binding</keyword>
<keyword evidence="4 10" id="KW-0808">Transferase</keyword>
<feature type="binding site" evidence="11">
    <location>
        <position position="168"/>
    </location>
    <ligand>
        <name>Mg(2+)</name>
        <dbReference type="ChEBI" id="CHEBI:18420"/>
    </ligand>
</feature>
<evidence type="ECO:0000256" key="4">
    <source>
        <dbReference type="ARBA" id="ARBA00022679"/>
    </source>
</evidence>
<keyword evidence="12" id="KW-0732">Signal</keyword>
<keyword evidence="3 10" id="KW-0285">Flavoprotein</keyword>